<feature type="domain" description="GGDEF" evidence="3">
    <location>
        <begin position="200"/>
        <end position="329"/>
    </location>
</feature>
<proteinExistence type="predicted"/>
<evidence type="ECO:0000313" key="4">
    <source>
        <dbReference type="EMBL" id="MCG7947577.1"/>
    </source>
</evidence>
<dbReference type="InterPro" id="IPR043128">
    <property type="entry name" value="Rev_trsase/Diguanyl_cyclase"/>
</dbReference>
<evidence type="ECO:0000256" key="1">
    <source>
        <dbReference type="ARBA" id="ARBA00001946"/>
    </source>
</evidence>
<dbReference type="GO" id="GO:0052621">
    <property type="term" value="F:diguanylate cyclase activity"/>
    <property type="evidence" value="ECO:0007669"/>
    <property type="project" value="UniProtKB-EC"/>
</dbReference>
<accession>A0A9E4KGW3</accession>
<dbReference type="PANTHER" id="PTHR45138">
    <property type="entry name" value="REGULATORY COMPONENTS OF SENSORY TRANSDUCTION SYSTEM"/>
    <property type="match status" value="1"/>
</dbReference>
<comment type="caution">
    <text evidence="4">The sequence shown here is derived from an EMBL/GenBank/DDBJ whole genome shotgun (WGS) entry which is preliminary data.</text>
</comment>
<reference evidence="4" key="1">
    <citation type="journal article" date="2021" name="Proc. Natl. Acad. Sci. U.S.A.">
        <title>Global biogeography of chemosynthetic symbionts reveals both localized and globally distributed symbiont groups. .</title>
        <authorList>
            <person name="Osvatic J.T."/>
            <person name="Wilkins L.G.E."/>
            <person name="Leibrecht L."/>
            <person name="Leray M."/>
            <person name="Zauner S."/>
            <person name="Polzin J."/>
            <person name="Camacho Y."/>
            <person name="Gros O."/>
            <person name="van Gils J.A."/>
            <person name="Eisen J.A."/>
            <person name="Petersen J.M."/>
            <person name="Yuen B."/>
        </authorList>
    </citation>
    <scope>NUCLEOTIDE SEQUENCE</scope>
    <source>
        <strain evidence="4">MAGclacostrist064TRANS</strain>
    </source>
</reference>
<dbReference type="GO" id="GO:1902201">
    <property type="term" value="P:negative regulation of bacterial-type flagellum-dependent cell motility"/>
    <property type="evidence" value="ECO:0007669"/>
    <property type="project" value="TreeGrafter"/>
</dbReference>
<dbReference type="PROSITE" id="PS50887">
    <property type="entry name" value="GGDEF"/>
    <property type="match status" value="1"/>
</dbReference>
<comment type="cofactor">
    <cofactor evidence="1">
        <name>Mg(2+)</name>
        <dbReference type="ChEBI" id="CHEBI:18420"/>
    </cofactor>
</comment>
<dbReference type="InterPro" id="IPR000160">
    <property type="entry name" value="GGDEF_dom"/>
</dbReference>
<dbReference type="Pfam" id="PF00990">
    <property type="entry name" value="GGDEF"/>
    <property type="match status" value="1"/>
</dbReference>
<dbReference type="Gene3D" id="3.30.70.270">
    <property type="match status" value="1"/>
</dbReference>
<dbReference type="FunFam" id="3.30.70.270:FF:000001">
    <property type="entry name" value="Diguanylate cyclase domain protein"/>
    <property type="match status" value="1"/>
</dbReference>
<dbReference type="Proteomes" id="UP000886667">
    <property type="component" value="Unassembled WGS sequence"/>
</dbReference>
<dbReference type="GO" id="GO:0043709">
    <property type="term" value="P:cell adhesion involved in single-species biofilm formation"/>
    <property type="evidence" value="ECO:0007669"/>
    <property type="project" value="TreeGrafter"/>
</dbReference>
<organism evidence="4 5">
    <name type="scientific">Candidatus Thiodiazotropha taylori</name>
    <dbReference type="NCBI Taxonomy" id="2792791"/>
    <lineage>
        <taxon>Bacteria</taxon>
        <taxon>Pseudomonadati</taxon>
        <taxon>Pseudomonadota</taxon>
        <taxon>Gammaproteobacteria</taxon>
        <taxon>Chromatiales</taxon>
        <taxon>Sedimenticolaceae</taxon>
        <taxon>Candidatus Thiodiazotropha</taxon>
    </lineage>
</organism>
<dbReference type="CDD" id="cd01949">
    <property type="entry name" value="GGDEF"/>
    <property type="match status" value="1"/>
</dbReference>
<evidence type="ECO:0000313" key="5">
    <source>
        <dbReference type="Proteomes" id="UP000886667"/>
    </source>
</evidence>
<dbReference type="InterPro" id="IPR050469">
    <property type="entry name" value="Diguanylate_Cyclase"/>
</dbReference>
<dbReference type="EMBL" id="JAEPCM010000514">
    <property type="protein sequence ID" value="MCG7947577.1"/>
    <property type="molecule type" value="Genomic_DNA"/>
</dbReference>
<dbReference type="NCBIfam" id="TIGR00254">
    <property type="entry name" value="GGDEF"/>
    <property type="match status" value="1"/>
</dbReference>
<dbReference type="SMART" id="SM00267">
    <property type="entry name" value="GGDEF"/>
    <property type="match status" value="1"/>
</dbReference>
<dbReference type="EC" id="2.7.7.65" evidence="2"/>
<dbReference type="SUPFAM" id="SSF55073">
    <property type="entry name" value="Nucleotide cyclase"/>
    <property type="match status" value="1"/>
</dbReference>
<name>A0A9E4KGW3_9GAMM</name>
<evidence type="ECO:0000259" key="3">
    <source>
        <dbReference type="PROSITE" id="PS50887"/>
    </source>
</evidence>
<sequence>MDAISLRHQTDFHLKSTFWLSVTAATLILPFAYYHLTHEHGGIGLGALITSLSLYFVAWACHRKTYKTIYTFIWLTPFTTFFVAYLTNLVGITGTYWCYSTLILYYFMMSERQAWISNIIFALVNIPLVWHLFETHEAIRFTVTFSLVSAYSAIFLHIIALQYSELHTQAITDKLTNLYNRTLLKDSLEQAIKQANRTDTPFTLIILDVDHFKKINDELGHEVGDQVLKELGVFLKGFLRGSDKIFRIGGEEFLVLLYNTDESNSIDIAEEIRKGIENLSLIPDRAVTVSVGVAGLSSVSDWKQWMKLCDKNLYEAKNRGRNRVIACEPECVTEMI</sequence>
<dbReference type="InterPro" id="IPR029787">
    <property type="entry name" value="Nucleotide_cyclase"/>
</dbReference>
<gene>
    <name evidence="4" type="ORF">JAZ07_14640</name>
</gene>
<dbReference type="PANTHER" id="PTHR45138:SF6">
    <property type="entry name" value="DIGUANYLATE CYCLASE DGCN"/>
    <property type="match status" value="1"/>
</dbReference>
<dbReference type="AlphaFoldDB" id="A0A9E4KGW3"/>
<evidence type="ECO:0000256" key="2">
    <source>
        <dbReference type="ARBA" id="ARBA00012528"/>
    </source>
</evidence>
<protein>
    <recommendedName>
        <fullName evidence="2">diguanylate cyclase</fullName>
        <ecNumber evidence="2">2.7.7.65</ecNumber>
    </recommendedName>
</protein>
<dbReference type="GO" id="GO:0005886">
    <property type="term" value="C:plasma membrane"/>
    <property type="evidence" value="ECO:0007669"/>
    <property type="project" value="TreeGrafter"/>
</dbReference>